<feature type="non-terminal residue" evidence="1">
    <location>
        <position position="159"/>
    </location>
</feature>
<name>A0A9P8GQ50_AURME</name>
<dbReference type="AlphaFoldDB" id="A0A9P8GQ50"/>
<reference evidence="1" key="2">
    <citation type="submission" date="2021-08" db="EMBL/GenBank/DDBJ databases">
        <authorList>
            <person name="Gostincar C."/>
            <person name="Sun X."/>
            <person name="Song Z."/>
            <person name="Gunde-Cimerman N."/>
        </authorList>
    </citation>
    <scope>NUCLEOTIDE SEQUENCE</scope>
    <source>
        <strain evidence="1">EXF-8016</strain>
    </source>
</reference>
<evidence type="ECO:0000313" key="1">
    <source>
        <dbReference type="EMBL" id="KAH0238037.1"/>
    </source>
</evidence>
<gene>
    <name evidence="1" type="ORF">KCV03_g46</name>
</gene>
<evidence type="ECO:0000313" key="2">
    <source>
        <dbReference type="Proteomes" id="UP000767238"/>
    </source>
</evidence>
<organism evidence="1 2">
    <name type="scientific">Aureobasidium melanogenum</name>
    <name type="common">Aureobasidium pullulans var. melanogenum</name>
    <dbReference type="NCBI Taxonomy" id="46634"/>
    <lineage>
        <taxon>Eukaryota</taxon>
        <taxon>Fungi</taxon>
        <taxon>Dikarya</taxon>
        <taxon>Ascomycota</taxon>
        <taxon>Pezizomycotina</taxon>
        <taxon>Dothideomycetes</taxon>
        <taxon>Dothideomycetidae</taxon>
        <taxon>Dothideales</taxon>
        <taxon>Saccotheciaceae</taxon>
        <taxon>Aureobasidium</taxon>
    </lineage>
</organism>
<proteinExistence type="predicted"/>
<reference evidence="1" key="1">
    <citation type="journal article" date="2021" name="J Fungi (Basel)">
        <title>Virulence traits and population genomics of the black yeast Aureobasidium melanogenum.</title>
        <authorList>
            <person name="Cernosa A."/>
            <person name="Sun X."/>
            <person name="Gostincar C."/>
            <person name="Fang C."/>
            <person name="Gunde-Cimerman N."/>
            <person name="Song Z."/>
        </authorList>
    </citation>
    <scope>NUCLEOTIDE SEQUENCE</scope>
    <source>
        <strain evidence="1">EXF-8016</strain>
    </source>
</reference>
<feature type="non-terminal residue" evidence="1">
    <location>
        <position position="1"/>
    </location>
</feature>
<dbReference type="Proteomes" id="UP000767238">
    <property type="component" value="Unassembled WGS sequence"/>
</dbReference>
<dbReference type="EMBL" id="JAHFYH010000001">
    <property type="protein sequence ID" value="KAH0238037.1"/>
    <property type="molecule type" value="Genomic_DNA"/>
</dbReference>
<sequence length="159" mass="17617">LSAIDHAKSHVTLISPEMALDGAKRGGGEILTSFRGACKGEPNGLTCLDMVRRKLELDPDIVMVDVNGEEVKCQDRKVVVDFGIGKFSQEGLAVKLRNHWPDNCIFKATSALRGTVSEQRGLGSCVISFNQNSWKSRQPFLPRKRDTRVVIRSINHDEV</sequence>
<accession>A0A9P8GQ50</accession>
<comment type="caution">
    <text evidence="1">The sequence shown here is derived from an EMBL/GenBank/DDBJ whole genome shotgun (WGS) entry which is preliminary data.</text>
</comment>
<protein>
    <submittedName>
        <fullName evidence="1">Uncharacterized protein</fullName>
    </submittedName>
</protein>